<evidence type="ECO:0000313" key="5">
    <source>
        <dbReference type="Proteomes" id="UP000317708"/>
    </source>
</evidence>
<dbReference type="InterPro" id="IPR014721">
    <property type="entry name" value="Ribsml_uS5_D2-typ_fold_subgr"/>
</dbReference>
<dbReference type="InterPro" id="IPR035649">
    <property type="entry name" value="EFG_V"/>
</dbReference>
<dbReference type="InterPro" id="IPR009022">
    <property type="entry name" value="EFG_III"/>
</dbReference>
<keyword evidence="4" id="KW-0648">Protein biosynthesis</keyword>
<keyword evidence="2" id="KW-0342">GTP-binding</keyword>
<dbReference type="InterPro" id="IPR047872">
    <property type="entry name" value="EFG_IV"/>
</dbReference>
<dbReference type="Gene3D" id="3.30.230.10">
    <property type="match status" value="1"/>
</dbReference>
<organism evidence="4 5">
    <name type="scientific">Microcystis aeruginosa Ma_MB_S_20031200_S102</name>
    <dbReference type="NCBI Taxonomy" id="2486254"/>
    <lineage>
        <taxon>Bacteria</taxon>
        <taxon>Bacillati</taxon>
        <taxon>Cyanobacteriota</taxon>
        <taxon>Cyanophyceae</taxon>
        <taxon>Oscillatoriophycideae</taxon>
        <taxon>Chroococcales</taxon>
        <taxon>Microcystaceae</taxon>
        <taxon>Microcystis</taxon>
    </lineage>
</organism>
<dbReference type="SUPFAM" id="SSF54980">
    <property type="entry name" value="EF-G C-terminal domain-like"/>
    <property type="match status" value="2"/>
</dbReference>
<dbReference type="SUPFAM" id="SSF54211">
    <property type="entry name" value="Ribosomal protein S5 domain 2-like"/>
    <property type="match status" value="1"/>
</dbReference>
<dbReference type="SMART" id="SM00838">
    <property type="entry name" value="EFG_C"/>
    <property type="match status" value="1"/>
</dbReference>
<dbReference type="Gene3D" id="3.40.50.300">
    <property type="entry name" value="P-loop containing nucleotide triphosphate hydrolases"/>
    <property type="match status" value="1"/>
</dbReference>
<dbReference type="Pfam" id="PF22042">
    <property type="entry name" value="EF-G_D2"/>
    <property type="match status" value="1"/>
</dbReference>
<dbReference type="GO" id="GO:0003746">
    <property type="term" value="F:translation elongation factor activity"/>
    <property type="evidence" value="ECO:0007669"/>
    <property type="project" value="UniProtKB-KW"/>
</dbReference>
<dbReference type="SUPFAM" id="SSF52540">
    <property type="entry name" value="P-loop containing nucleoside triphosphate hydrolases"/>
    <property type="match status" value="1"/>
</dbReference>
<dbReference type="Gene3D" id="2.40.30.10">
    <property type="entry name" value="Translation factors"/>
    <property type="match status" value="1"/>
</dbReference>
<gene>
    <name evidence="4" type="ORF">EWV92_08005</name>
</gene>
<dbReference type="InterPro" id="IPR035647">
    <property type="entry name" value="EFG_III/V"/>
</dbReference>
<dbReference type="GO" id="GO:0003924">
    <property type="term" value="F:GTPase activity"/>
    <property type="evidence" value="ECO:0007669"/>
    <property type="project" value="InterPro"/>
</dbReference>
<dbReference type="NCBIfam" id="NF009381">
    <property type="entry name" value="PRK12740.1-5"/>
    <property type="match status" value="1"/>
</dbReference>
<dbReference type="Gene3D" id="3.30.70.870">
    <property type="entry name" value="Elongation Factor G (Translational Gtpase), domain 3"/>
    <property type="match status" value="1"/>
</dbReference>
<dbReference type="PANTHER" id="PTHR43261">
    <property type="entry name" value="TRANSLATION ELONGATION FACTOR G-RELATED"/>
    <property type="match status" value="1"/>
</dbReference>
<dbReference type="Pfam" id="PF03764">
    <property type="entry name" value="EFG_IV"/>
    <property type="match status" value="1"/>
</dbReference>
<proteinExistence type="predicted"/>
<dbReference type="PROSITE" id="PS51722">
    <property type="entry name" value="G_TR_2"/>
    <property type="match status" value="1"/>
</dbReference>
<dbReference type="CDD" id="cd01434">
    <property type="entry name" value="EFG_mtEFG1_IV"/>
    <property type="match status" value="1"/>
</dbReference>
<dbReference type="InterPro" id="IPR041095">
    <property type="entry name" value="EFG_II"/>
</dbReference>
<dbReference type="InterPro" id="IPR053905">
    <property type="entry name" value="EF-G-like_DII"/>
</dbReference>
<dbReference type="Gene3D" id="3.30.70.240">
    <property type="match status" value="1"/>
</dbReference>
<dbReference type="Proteomes" id="UP000317708">
    <property type="component" value="Unassembled WGS sequence"/>
</dbReference>
<comment type="caution">
    <text evidence="4">The sequence shown here is derived from an EMBL/GenBank/DDBJ whole genome shotgun (WGS) entry which is preliminary data.</text>
</comment>
<dbReference type="Pfam" id="PF00679">
    <property type="entry name" value="EFG_C"/>
    <property type="match status" value="1"/>
</dbReference>
<dbReference type="InterPro" id="IPR000795">
    <property type="entry name" value="T_Tr_GTP-bd_dom"/>
</dbReference>
<dbReference type="InterPro" id="IPR027417">
    <property type="entry name" value="P-loop_NTPase"/>
</dbReference>
<sequence length="677" mass="74694">MNQSIGANTRNVALVGPYSSGKTSLLESLLFVTGAITRKGKISDRNTVGDSSTQARDRQMSVEVSVAHSQYQDLNFTFLDCPGSIEFASETYNALVGAGAAIIVCEPVVDRVLTLAPLLKFLDDWEIPHLIFINKMDRCNSHFNEVLQALKSVSSRPLVPQQYPIRQNNDIIGFIDLINEQAYHYHANSPADPVALPDHLKEEEQIARQEMLETIAEFDDHLLEELLEDINPSREEILQDLKQELGADQIVPVFFGMAERDYGVRHLLTALVEETPAPTITANRRGLDPSADGDAVVQILKTYFTPQGGRLSLGRIWQGTLNDGMALNGVRIGGIYRLMGQQQQPLQQAQAGEIVALGRLEGIATGDVVSSGSQKPALPKGLQLKPVFALAIAAANRKDEVKLSSALTKLIEEDPSLHWEQHGDTKEVILWGQGEIHLQVALDRLARKYNLPMTTHLPQVPYKETIKTSTKSHGRYKHQTGGHGAFGDVYLDIKPLPRGEGFQFHESIVGGVVPKQYIPGVETGVREYLGHGPLGFPVVDIDVTLTDGSYHSVDSSEQAFKQAARLAMTEGLPKCHPVLLEPILSVMVLAPSEYTAKVLQLISGKRGQIQGFEASEEWKGWDQITTYLPQAEMHDFIVDLRSLTMGVGFFQWDEDHLQEVPDKLRDGVLAMQGNGNK</sequence>
<dbReference type="CDD" id="cd03713">
    <property type="entry name" value="EFG_mtEFG_C"/>
    <property type="match status" value="1"/>
</dbReference>
<dbReference type="AlphaFoldDB" id="A0A552EVX6"/>
<dbReference type="Pfam" id="PF00009">
    <property type="entry name" value="GTP_EFTU"/>
    <property type="match status" value="1"/>
</dbReference>
<dbReference type="Pfam" id="PF14492">
    <property type="entry name" value="EFG_III"/>
    <property type="match status" value="1"/>
</dbReference>
<keyword evidence="1" id="KW-0547">Nucleotide-binding</keyword>
<dbReference type="InterPro" id="IPR009000">
    <property type="entry name" value="Transl_B-barrel_sf"/>
</dbReference>
<dbReference type="NCBIfam" id="NF009379">
    <property type="entry name" value="PRK12740.1-3"/>
    <property type="match status" value="1"/>
</dbReference>
<evidence type="ECO:0000259" key="3">
    <source>
        <dbReference type="PROSITE" id="PS51722"/>
    </source>
</evidence>
<dbReference type="SUPFAM" id="SSF50447">
    <property type="entry name" value="Translation proteins"/>
    <property type="match status" value="1"/>
</dbReference>
<dbReference type="InterPro" id="IPR005517">
    <property type="entry name" value="Transl_elong_EFG/EF2_IV"/>
</dbReference>
<dbReference type="NCBIfam" id="NF009891">
    <property type="entry name" value="PRK13351.1-1"/>
    <property type="match status" value="1"/>
</dbReference>
<dbReference type="PANTHER" id="PTHR43261:SF7">
    <property type="entry name" value="ELONGATION FACTOR G-LIKE PROTEIN"/>
    <property type="match status" value="1"/>
</dbReference>
<reference evidence="4 5" key="1">
    <citation type="submission" date="2019-01" db="EMBL/GenBank/DDBJ databases">
        <title>Coherence of Microcystis species and biogeography revealed through population genomics.</title>
        <authorList>
            <person name="Perez-Carrascal O.M."/>
            <person name="Terrat Y."/>
            <person name="Giani A."/>
            <person name="Fortin N."/>
            <person name="Tromas N."/>
            <person name="Shapiro B.J."/>
        </authorList>
    </citation>
    <scope>NUCLEOTIDE SEQUENCE [LARGE SCALE GENOMIC DNA]</scope>
    <source>
        <strain evidence="4">Ma_MB_S_20031200_S102</strain>
    </source>
</reference>
<dbReference type="CDD" id="cd01342">
    <property type="entry name" value="Translation_Factor_II_like"/>
    <property type="match status" value="1"/>
</dbReference>
<dbReference type="SMART" id="SM00889">
    <property type="entry name" value="EFG_IV"/>
    <property type="match status" value="1"/>
</dbReference>
<dbReference type="EMBL" id="SFBI01000075">
    <property type="protein sequence ID" value="TRU38624.1"/>
    <property type="molecule type" value="Genomic_DNA"/>
</dbReference>
<accession>A0A552EVX6</accession>
<protein>
    <submittedName>
        <fullName evidence="4">Elongation factor G</fullName>
    </submittedName>
</protein>
<keyword evidence="4" id="KW-0251">Elongation factor</keyword>
<feature type="domain" description="Tr-type G" evidence="3">
    <location>
        <begin position="7"/>
        <end position="279"/>
    </location>
</feature>
<dbReference type="InterPro" id="IPR020568">
    <property type="entry name" value="Ribosomal_Su5_D2-typ_SF"/>
</dbReference>
<evidence type="ECO:0000313" key="4">
    <source>
        <dbReference type="EMBL" id="TRU38624.1"/>
    </source>
</evidence>
<dbReference type="GO" id="GO:0032790">
    <property type="term" value="P:ribosome disassembly"/>
    <property type="evidence" value="ECO:0007669"/>
    <property type="project" value="TreeGrafter"/>
</dbReference>
<dbReference type="InterPro" id="IPR000640">
    <property type="entry name" value="EFG_V-like"/>
</dbReference>
<dbReference type="CDD" id="cd04170">
    <property type="entry name" value="EF-G_bact"/>
    <property type="match status" value="1"/>
</dbReference>
<evidence type="ECO:0000256" key="1">
    <source>
        <dbReference type="ARBA" id="ARBA00022741"/>
    </source>
</evidence>
<evidence type="ECO:0000256" key="2">
    <source>
        <dbReference type="ARBA" id="ARBA00023134"/>
    </source>
</evidence>
<dbReference type="GO" id="GO:0005525">
    <property type="term" value="F:GTP binding"/>
    <property type="evidence" value="ECO:0007669"/>
    <property type="project" value="UniProtKB-KW"/>
</dbReference>
<dbReference type="CDD" id="cd16262">
    <property type="entry name" value="EFG_III"/>
    <property type="match status" value="1"/>
</dbReference>
<name>A0A552EVX6_MICAE</name>